<evidence type="ECO:0000256" key="1">
    <source>
        <dbReference type="SAM" id="MobiDB-lite"/>
    </source>
</evidence>
<dbReference type="RefSeq" id="WP_345602758.1">
    <property type="nucleotide sequence ID" value="NZ_BAABJO010000001.1"/>
</dbReference>
<gene>
    <name evidence="4" type="ORF">GCM10023320_03670</name>
</gene>
<organism evidence="4 5">
    <name type="scientific">Pseudonocardia adelaidensis</name>
    <dbReference type="NCBI Taxonomy" id="648754"/>
    <lineage>
        <taxon>Bacteria</taxon>
        <taxon>Bacillati</taxon>
        <taxon>Actinomycetota</taxon>
        <taxon>Actinomycetes</taxon>
        <taxon>Pseudonocardiales</taxon>
        <taxon>Pseudonocardiaceae</taxon>
        <taxon>Pseudonocardia</taxon>
    </lineage>
</organism>
<feature type="region of interest" description="Disordered" evidence="1">
    <location>
        <begin position="357"/>
        <end position="376"/>
    </location>
</feature>
<feature type="domain" description="Thiopeptide-type bacteriocin biosynthesis" evidence="3">
    <location>
        <begin position="727"/>
        <end position="971"/>
    </location>
</feature>
<keyword evidence="5" id="KW-1185">Reference proteome</keyword>
<evidence type="ECO:0000313" key="4">
    <source>
        <dbReference type="EMBL" id="GAA5111125.1"/>
    </source>
</evidence>
<protein>
    <submittedName>
        <fullName evidence="4">Lantibiotic dehydratase</fullName>
    </submittedName>
</protein>
<reference evidence="5" key="1">
    <citation type="journal article" date="2019" name="Int. J. Syst. Evol. Microbiol.">
        <title>The Global Catalogue of Microorganisms (GCM) 10K type strain sequencing project: providing services to taxonomists for standard genome sequencing and annotation.</title>
        <authorList>
            <consortium name="The Broad Institute Genomics Platform"/>
            <consortium name="The Broad Institute Genome Sequencing Center for Infectious Disease"/>
            <person name="Wu L."/>
            <person name="Ma J."/>
        </authorList>
    </citation>
    <scope>NUCLEOTIDE SEQUENCE [LARGE SCALE GENOMIC DNA]</scope>
    <source>
        <strain evidence="5">JCM 18302</strain>
    </source>
</reference>
<name>A0ABP9NDS5_9PSEU</name>
<dbReference type="NCBIfam" id="TIGR03891">
    <property type="entry name" value="thiopep_ocin"/>
    <property type="match status" value="1"/>
</dbReference>
<comment type="caution">
    <text evidence="4">The sequence shown here is derived from an EMBL/GenBank/DDBJ whole genome shotgun (WGS) entry which is preliminary data.</text>
</comment>
<dbReference type="InterPro" id="IPR006827">
    <property type="entry name" value="Lant_deHydtase_N"/>
</dbReference>
<feature type="domain" description="Lantibiotic dehydratase N-terminal" evidence="2">
    <location>
        <begin position="44"/>
        <end position="656"/>
    </location>
</feature>
<sequence length="982" mass="105982">MTRDPVFTSAAVGLLRAAAAPRRAGRTAVPPVADERERIVALAADPQLLEAVETASPSLARDVRAIAAGAPAKAKDLRRAALALTKYHLRLTGRATPFGLLAGVAPVRFGDHPALRAGDRHRPVERPDAAWLDALLGRVRAVPAVLARTSVVANPVRSLRDGRLLLPARTAEPGGGRRETSIRCTPIVGAALEATATSVRWTDLLDGLARRFGAARGALEPVLCRLVELDVLLTDLDPPADCTDPLAHVLAVGGDAHEIFGALRGIDSDLRAGRRVAARMRELHDGDDAPPVQTDLRLDVDVTLPGEVAREAERAATVLWRLSAPGIAPWLPGYHERFLERYGTERAVPVTELLGDTGLGRPRWDEPPSGPGHDEERAPVLAAELLTAVRERRPEIEVDDALVERLARDEPTPPSMELCVEVLADGWDELCAGDFRLVVGQSLGSALAGTTVARFAHLLPELDAELARLARAGAPADGVRAAQVAFRPLVPRSANVAAVPQRLPLRIPLAPGTADASVTDVPLHRLALTATAERLHLVDVDDGTRIAPVSGSMLNPRSGHVPPVARFLLELGAQDTPQCLPWSWGALAAAPYLPRVRHGRTVLAPARWLPPRDLRDADQWGRRLAEWRERWDVPRHVRLAVADTHVPVDLDDRLHQLVFRDELRRRPGLVVLEAPTDAGWLRGPGGAHTCEVVVQLLGRRPVAAAPAVTRPVPRREVDLLQLPGGEWLYAKLYAAEPAQRAVLRSRLPELVDETELAAAGVDGWFFVRYRDPEPHLRLRFHGKPDGLWGELLPRLHAWATRLRHDGLLTTASLGSYDPEAERYGGPEAMADAERVFHADSVLALAFDPDGDDADVRAAASVHDLLTGFDPSGGVLDRFGTAVPVADRRAVPASRRAQLASALPAPGTPDPGLRARRADALAAYAGTLERTGCPPERRVQIGAALAHMHCNRLLGVDRARERGVYALLQRALAVRAGRARAGR</sequence>
<dbReference type="Proteomes" id="UP001500804">
    <property type="component" value="Unassembled WGS sequence"/>
</dbReference>
<feature type="compositionally biased region" description="Basic and acidic residues" evidence="1">
    <location>
        <begin position="362"/>
        <end position="376"/>
    </location>
</feature>
<accession>A0ABP9NDS5</accession>
<proteinExistence type="predicted"/>
<evidence type="ECO:0000259" key="3">
    <source>
        <dbReference type="Pfam" id="PF14028"/>
    </source>
</evidence>
<dbReference type="Pfam" id="PF14028">
    <property type="entry name" value="Lant_dehydr_C"/>
    <property type="match status" value="1"/>
</dbReference>
<evidence type="ECO:0000313" key="5">
    <source>
        <dbReference type="Proteomes" id="UP001500804"/>
    </source>
</evidence>
<dbReference type="InterPro" id="IPR023809">
    <property type="entry name" value="Thiopep_bacteriocin_synth_dom"/>
</dbReference>
<dbReference type="Pfam" id="PF04738">
    <property type="entry name" value="Lant_dehydr_N"/>
    <property type="match status" value="1"/>
</dbReference>
<dbReference type="EMBL" id="BAABJO010000001">
    <property type="protein sequence ID" value="GAA5111125.1"/>
    <property type="molecule type" value="Genomic_DNA"/>
</dbReference>
<evidence type="ECO:0000259" key="2">
    <source>
        <dbReference type="Pfam" id="PF04738"/>
    </source>
</evidence>